<dbReference type="RefSeq" id="WP_269034739.1">
    <property type="nucleotide sequence ID" value="NZ_CP114040.1"/>
</dbReference>
<sequence length="193" mass="20287">MSNVVGGLMGWTVVALLVAGGCAPPESRPGQSGEPGGMVNYVVAGRPIETDDGLYVLEFSPFSNSNFAWPSTPGRTRMSLEVRTGPGFVVDDEDAAVDETAEAEMPTYPLMLTFDAAVPPASAIGHAFFPDVWPTRSDGTQWTVSVDFAAPGDWVLPITVADGDGHIDRVRATFRVVSQNPGQGRPARPPGAG</sequence>
<name>A0ABY7GZU0_9BACT</name>
<dbReference type="Proteomes" id="UP001164459">
    <property type="component" value="Chromosome"/>
</dbReference>
<accession>A0ABY7GZU0</accession>
<reference evidence="1" key="1">
    <citation type="submission" date="2022-11" db="EMBL/GenBank/DDBJ databases">
        <title>Minimal conservation of predation-associated metabolite biosynthetic gene clusters underscores biosynthetic potential of Myxococcota including descriptions for ten novel species: Archangium lansinium sp. nov., Myxococcus landrumus sp. nov., Nannocystis bai.</title>
        <authorList>
            <person name="Ahearne A."/>
            <person name="Stevens C."/>
            <person name="Dowd S."/>
        </authorList>
    </citation>
    <scope>NUCLEOTIDE SEQUENCE</scope>
    <source>
        <strain evidence="1">Fl3</strain>
    </source>
</reference>
<protein>
    <recommendedName>
        <fullName evidence="3">Lipoprotein</fullName>
    </recommendedName>
</protein>
<evidence type="ECO:0008006" key="3">
    <source>
        <dbReference type="Google" id="ProtNLM"/>
    </source>
</evidence>
<dbReference type="EMBL" id="CP114040">
    <property type="protein sequence ID" value="WAS92390.1"/>
    <property type="molecule type" value="Genomic_DNA"/>
</dbReference>
<evidence type="ECO:0000313" key="2">
    <source>
        <dbReference type="Proteomes" id="UP001164459"/>
    </source>
</evidence>
<organism evidence="1 2">
    <name type="scientific">Nannocystis punicea</name>
    <dbReference type="NCBI Taxonomy" id="2995304"/>
    <lineage>
        <taxon>Bacteria</taxon>
        <taxon>Pseudomonadati</taxon>
        <taxon>Myxococcota</taxon>
        <taxon>Polyangia</taxon>
        <taxon>Nannocystales</taxon>
        <taxon>Nannocystaceae</taxon>
        <taxon>Nannocystis</taxon>
    </lineage>
</organism>
<evidence type="ECO:0000313" key="1">
    <source>
        <dbReference type="EMBL" id="WAS92390.1"/>
    </source>
</evidence>
<gene>
    <name evidence="1" type="ORF">O0S08_39935</name>
</gene>
<proteinExistence type="predicted"/>
<keyword evidence="2" id="KW-1185">Reference proteome</keyword>